<dbReference type="InterPro" id="IPR057244">
    <property type="entry name" value="GAIN_B"/>
</dbReference>
<keyword evidence="3 8" id="KW-0812">Transmembrane</keyword>
<dbReference type="InterPro" id="IPR051223">
    <property type="entry name" value="Polycystin"/>
</dbReference>
<accession>A0A3S2MU33</accession>
<evidence type="ECO:0000256" key="2">
    <source>
        <dbReference type="ARBA" id="ARBA00007200"/>
    </source>
</evidence>
<evidence type="ECO:0000256" key="4">
    <source>
        <dbReference type="ARBA" id="ARBA00022989"/>
    </source>
</evidence>
<dbReference type="Gene3D" id="3.10.100.10">
    <property type="entry name" value="Mannose-Binding Protein A, subunit A"/>
    <property type="match status" value="1"/>
</dbReference>
<feature type="domain" description="GAIN-B" evidence="12">
    <location>
        <begin position="406"/>
        <end position="549"/>
    </location>
</feature>
<dbReference type="SUPFAM" id="SSF56436">
    <property type="entry name" value="C-type lectin-like"/>
    <property type="match status" value="1"/>
</dbReference>
<evidence type="ECO:0000259" key="12">
    <source>
        <dbReference type="PROSITE" id="PS50221"/>
    </source>
</evidence>
<feature type="transmembrane region" description="Helical" evidence="8">
    <location>
        <begin position="993"/>
        <end position="1019"/>
    </location>
</feature>
<dbReference type="PANTHER" id="PTHR10877">
    <property type="entry name" value="POLYCYSTIN FAMILY MEMBER"/>
    <property type="match status" value="1"/>
</dbReference>
<proteinExistence type="inferred from homology"/>
<keyword evidence="6" id="KW-1015">Disulfide bond</keyword>
<dbReference type="AlphaFoldDB" id="A0A3S2MU33"/>
<dbReference type="Gene3D" id="2.60.60.20">
    <property type="entry name" value="PLAT/LH2 domain"/>
    <property type="match status" value="1"/>
</dbReference>
<evidence type="ECO:0000256" key="5">
    <source>
        <dbReference type="ARBA" id="ARBA00023136"/>
    </source>
</evidence>
<feature type="domain" description="PLAT" evidence="11">
    <location>
        <begin position="609"/>
        <end position="726"/>
    </location>
</feature>
<dbReference type="SMART" id="SM00303">
    <property type="entry name" value="GPS"/>
    <property type="match status" value="1"/>
</dbReference>
<dbReference type="InterPro" id="IPR000203">
    <property type="entry name" value="GPS"/>
</dbReference>
<dbReference type="InterPro" id="IPR001304">
    <property type="entry name" value="C-type_lectin-like"/>
</dbReference>
<feature type="transmembrane region" description="Helical" evidence="8">
    <location>
        <begin position="772"/>
        <end position="792"/>
    </location>
</feature>
<dbReference type="OrthoDB" id="2121937at2759"/>
<dbReference type="PROSITE" id="PS50221">
    <property type="entry name" value="GAIN_B"/>
    <property type="match status" value="1"/>
</dbReference>
<sequence length="1093" mass="122587">MATLFWTSIFLWISVRSLSSGERSEACPHQEKPTTCEFISRNLCLEFVVEPKTWSQASSSCEERGGKLLQELSSPAKVFLTSIIQERRFNNMTWWIGKRVRVENRNPDLNDGDFSMDSCGYIKLNPLKRLSSDCSETRGFLCTFRVTSPRSTKNVFPPSHASKPRLRRSFQSSMASNTGNISELLKNAVKELRRMETTAGEPTNNNRDDFVNNLLIGTKIAKAAGTAGLPDPDEVDTIINCSFAILRLSLGKCDLATNPNPSSLIEKVFEIIEIASLLKGQDNPDIGQTVIKHPTGKIYQRAYKSQDLDNAVLGSEDSGEYIKLPSFSSLSSQLANYSTVTTQMTTMSSNPFPSAGNISGPVCNLLLTHESSTIELSNLPEMIEIFLRRSNNSSVTNNTFVLEKDFKSVISFNISDPEVTVIFDVEPSVNASFAVTLSHESPPNSTYFTNQTVLSQAGGYRWMITPEMLQEKTGKWYVDTRLNSTQESSVTVSVASHMSKCVYWDTVKLEWSTAGCRVGQKTSPVLTHCMCNHLTLFGSSFFVMPNQVDISRTAELFATVNENYVVLALLCTFFSLYLITLLWACYADRRASSKRKMTLLEDSHPGAQYNYLVCVQTGHRKNAGTSANVTLKLVGSDAECSIHHLTDPDKPVLERGSSDMFLLSTPFPLGEVRHLRLQHDNSGGHPSWYIKKVTIQDLQTHQVFHFFCDCWLSSDRGDGMTKKTFNAAKNNEIASFRNIFQTRTLTGFRDEHIWVSIWDPPSRSPFTRAQRVSCCMSLLLCTMAINIAFWNIPEDLNSPELFSLGSLHITQQDFMVAVESAALMFPINILIITIFRSIRPRMVSASKKDDVIEKPKALLPSVPTVLKEIEEVLYLLSMSPRNKVSGVIGLESAADLGPALQRVHDLIHYMQGESLSDNHLVYCSKFLLAALCHLLMCLEKLDGRHFPSPKDYQDALSSTNLLVRKAEMVFSSHQANCPPPVRKKKKESTGFRLPWWCVFIGWFLLLSISAISTYFTLLYGFQYGREKSIKWVMTLGLSLFQSIFILQPLKVIGIAVFFAMLLKPVAVEETEEAEQVLSAQQERCRKYSGRESL</sequence>
<evidence type="ECO:0000256" key="6">
    <source>
        <dbReference type="ARBA" id="ARBA00023157"/>
    </source>
</evidence>
<dbReference type="FunFam" id="2.60.60.20:FF:000008">
    <property type="entry name" value="Polycystic kidney disease 1-like 2, isoform CRA_a"/>
    <property type="match status" value="1"/>
</dbReference>
<reference evidence="13 14" key="2">
    <citation type="submission" date="2019-01" db="EMBL/GenBank/DDBJ databases">
        <title>A chromosome length genome reference of the Java medaka (oryzias javanicus).</title>
        <authorList>
            <person name="Herpin A."/>
            <person name="Takehana Y."/>
            <person name="Naruse K."/>
            <person name="Ansai S."/>
            <person name="Kawaguchi M."/>
        </authorList>
    </citation>
    <scope>NUCLEOTIDE SEQUENCE [LARGE SCALE GENOMIC DNA]</scope>
    <source>
        <strain evidence="13">RS831</strain>
        <tissue evidence="13">Whole body</tissue>
    </source>
</reference>
<dbReference type="InterPro" id="IPR016187">
    <property type="entry name" value="CTDL_fold"/>
</dbReference>
<evidence type="ECO:0000259" key="11">
    <source>
        <dbReference type="PROSITE" id="PS50095"/>
    </source>
</evidence>
<feature type="transmembrane region" description="Helical" evidence="8">
    <location>
        <begin position="1039"/>
        <end position="1062"/>
    </location>
</feature>
<dbReference type="CDD" id="cd01752">
    <property type="entry name" value="PLAT_polycystin"/>
    <property type="match status" value="1"/>
</dbReference>
<feature type="domain" description="C-type lectin" evidence="10">
    <location>
        <begin position="40"/>
        <end position="143"/>
    </location>
</feature>
<name>A0A3S2MU33_ORYJA</name>
<evidence type="ECO:0000313" key="13">
    <source>
        <dbReference type="EMBL" id="RVE74394.1"/>
    </source>
</evidence>
<dbReference type="InterPro" id="IPR036392">
    <property type="entry name" value="PLAT/LH2_dom_sf"/>
</dbReference>
<evidence type="ECO:0000256" key="8">
    <source>
        <dbReference type="SAM" id="Phobius"/>
    </source>
</evidence>
<dbReference type="PANTHER" id="PTHR10877:SF197">
    <property type="entry name" value="POLYCYSTIC KIDNEY DISEASE PROTEIN 1-LIKE 2"/>
    <property type="match status" value="1"/>
</dbReference>
<keyword evidence="4 8" id="KW-1133">Transmembrane helix</keyword>
<keyword evidence="14" id="KW-1185">Reference proteome</keyword>
<dbReference type="SUPFAM" id="SSF49723">
    <property type="entry name" value="Lipase/lipooxygenase domain (PLAT/LH2 domain)"/>
    <property type="match status" value="1"/>
</dbReference>
<dbReference type="InterPro" id="IPR016186">
    <property type="entry name" value="C-type_lectin-like/link_sf"/>
</dbReference>
<dbReference type="GO" id="GO:0050982">
    <property type="term" value="P:detection of mechanical stimulus"/>
    <property type="evidence" value="ECO:0007669"/>
    <property type="project" value="TreeGrafter"/>
</dbReference>
<dbReference type="Pfam" id="PF01825">
    <property type="entry name" value="GPS"/>
    <property type="match status" value="1"/>
</dbReference>
<organism evidence="13 14">
    <name type="scientific">Oryzias javanicus</name>
    <name type="common">Javanese ricefish</name>
    <name type="synonym">Aplocheilus javanicus</name>
    <dbReference type="NCBI Taxonomy" id="123683"/>
    <lineage>
        <taxon>Eukaryota</taxon>
        <taxon>Metazoa</taxon>
        <taxon>Chordata</taxon>
        <taxon>Craniata</taxon>
        <taxon>Vertebrata</taxon>
        <taxon>Euteleostomi</taxon>
        <taxon>Actinopterygii</taxon>
        <taxon>Neopterygii</taxon>
        <taxon>Teleostei</taxon>
        <taxon>Neoteleostei</taxon>
        <taxon>Acanthomorphata</taxon>
        <taxon>Ovalentaria</taxon>
        <taxon>Atherinomorphae</taxon>
        <taxon>Beloniformes</taxon>
        <taxon>Adrianichthyidae</taxon>
        <taxon>Oryziinae</taxon>
        <taxon>Oryzias</taxon>
    </lineage>
</organism>
<feature type="transmembrane region" description="Helical" evidence="8">
    <location>
        <begin position="814"/>
        <end position="838"/>
    </location>
</feature>
<dbReference type="Pfam" id="PF01477">
    <property type="entry name" value="PLAT"/>
    <property type="match status" value="1"/>
</dbReference>
<evidence type="ECO:0000256" key="3">
    <source>
        <dbReference type="ARBA" id="ARBA00022692"/>
    </source>
</evidence>
<dbReference type="InterPro" id="IPR001024">
    <property type="entry name" value="PLAT/LH2_dom"/>
</dbReference>
<feature type="transmembrane region" description="Helical" evidence="8">
    <location>
        <begin position="564"/>
        <end position="587"/>
    </location>
</feature>
<dbReference type="Proteomes" id="UP000283210">
    <property type="component" value="Chromosome 3"/>
</dbReference>
<evidence type="ECO:0000256" key="1">
    <source>
        <dbReference type="ARBA" id="ARBA00004370"/>
    </source>
</evidence>
<dbReference type="Gene3D" id="2.60.220.50">
    <property type="match status" value="1"/>
</dbReference>
<keyword evidence="9" id="KW-0732">Signal</keyword>
<protein>
    <recommendedName>
        <fullName evidence="15">PLAT domain-containing protein</fullName>
    </recommendedName>
</protein>
<reference evidence="13 14" key="1">
    <citation type="submission" date="2018-11" db="EMBL/GenBank/DDBJ databases">
        <authorList>
            <person name="Lopez-Roques C."/>
            <person name="Donnadieu C."/>
            <person name="Bouchez O."/>
            <person name="Klopp C."/>
            <person name="Cabau C."/>
            <person name="Zahm M."/>
        </authorList>
    </citation>
    <scope>NUCLEOTIDE SEQUENCE [LARGE SCALE GENOMIC DNA]</scope>
    <source>
        <strain evidence="13">RS831</strain>
        <tissue evidence="13">Whole body</tissue>
    </source>
</reference>
<feature type="chain" id="PRO_5018735500" description="PLAT domain-containing protein" evidence="9">
    <location>
        <begin position="22"/>
        <end position="1093"/>
    </location>
</feature>
<evidence type="ECO:0000256" key="7">
    <source>
        <dbReference type="PROSITE-ProRule" id="PRU00152"/>
    </source>
</evidence>
<comment type="subcellular location">
    <subcellularLocation>
        <location evidence="1">Membrane</location>
    </subcellularLocation>
</comment>
<dbReference type="SMART" id="SM00308">
    <property type="entry name" value="LH2"/>
    <property type="match status" value="1"/>
</dbReference>
<dbReference type="GO" id="GO:0016020">
    <property type="term" value="C:membrane"/>
    <property type="evidence" value="ECO:0007669"/>
    <property type="project" value="UniProtKB-SubCell"/>
</dbReference>
<gene>
    <name evidence="13" type="ORF">OJAV_G00022090</name>
</gene>
<evidence type="ECO:0000259" key="10">
    <source>
        <dbReference type="PROSITE" id="PS50041"/>
    </source>
</evidence>
<keyword evidence="5 8" id="KW-0472">Membrane</keyword>
<feature type="signal peptide" evidence="9">
    <location>
        <begin position="1"/>
        <end position="21"/>
    </location>
</feature>
<comment type="similarity">
    <text evidence="2">Belongs to the polycystin family.</text>
</comment>
<dbReference type="InterPro" id="IPR042060">
    <property type="entry name" value="PLAT_polycystin1"/>
</dbReference>
<evidence type="ECO:0000313" key="14">
    <source>
        <dbReference type="Proteomes" id="UP000283210"/>
    </source>
</evidence>
<dbReference type="PROSITE" id="PS50095">
    <property type="entry name" value="PLAT"/>
    <property type="match status" value="1"/>
</dbReference>
<dbReference type="InterPro" id="IPR046338">
    <property type="entry name" value="GAIN_dom_sf"/>
</dbReference>
<comment type="caution">
    <text evidence="7">Lacks conserved residue(s) required for the propagation of feature annotation.</text>
</comment>
<dbReference type="GO" id="GO:0005262">
    <property type="term" value="F:calcium channel activity"/>
    <property type="evidence" value="ECO:0007669"/>
    <property type="project" value="TreeGrafter"/>
</dbReference>
<dbReference type="PROSITE" id="PS50041">
    <property type="entry name" value="C_TYPE_LECTIN_2"/>
    <property type="match status" value="1"/>
</dbReference>
<evidence type="ECO:0008006" key="15">
    <source>
        <dbReference type="Google" id="ProtNLM"/>
    </source>
</evidence>
<dbReference type="EMBL" id="CM012439">
    <property type="protein sequence ID" value="RVE74394.1"/>
    <property type="molecule type" value="Genomic_DNA"/>
</dbReference>
<evidence type="ECO:0000256" key="9">
    <source>
        <dbReference type="SAM" id="SignalP"/>
    </source>
</evidence>
<dbReference type="CDD" id="cd00037">
    <property type="entry name" value="CLECT"/>
    <property type="match status" value="1"/>
</dbReference>